<sequence length="418" mass="45725">MSKTLSLVDVLQRSLAQNKEDITPLLGYLSTTKDELNLQLERSSTRSDAQKIAHYLRKMGSNDIASLFRSGDGVEYEEIVCDVGEKLKVKGVSKDKPVEINEEFIIQHLFSDALKKMSDEERSALMRSMNLSEKDQGAILAGTLMASQVMLNQFGGFAVYRMSVILANMLARSLMGNGLNFAANAALVRGVGAFLGPIGWIASGAWLAVEIAGPAFRKTVPAIVHIAMLRQNVLKRLTISVVGDGSVGKDALFKSVFGVDTGNINPIAGSTSDTKVYDLGHTGTIKLINFPGFHDVRSEVNDLVNDNIKHTDLFLLVVDVNRGVSGHDVETLNKLKVEGKPVLVCLNKVDMLRPNDKEKMVQVAKTRLQNPYVIETAFDPDPRLSQDGPIGARVVFDWVVNHLEALGKETAHLKAEQK</sequence>
<dbReference type="EMBL" id="FOSD01000009">
    <property type="protein sequence ID" value="SFK72835.1"/>
    <property type="molecule type" value="Genomic_DNA"/>
</dbReference>
<dbReference type="InterPro" id="IPR027417">
    <property type="entry name" value="P-loop_NTPase"/>
</dbReference>
<dbReference type="SUPFAM" id="SSF52540">
    <property type="entry name" value="P-loop containing nucleoside triphosphate hydrolases"/>
    <property type="match status" value="1"/>
</dbReference>
<comment type="caution">
    <text evidence="2">The sequence shown here is derived from an EMBL/GenBank/DDBJ whole genome shotgun (WGS) entry which is preliminary data.</text>
</comment>
<feature type="domain" description="G" evidence="1">
    <location>
        <begin position="239"/>
        <end position="348"/>
    </location>
</feature>
<reference evidence="2 3" key="1">
    <citation type="submission" date="2016-10" db="EMBL/GenBank/DDBJ databases">
        <authorList>
            <person name="Varghese N."/>
            <person name="Submissions S."/>
        </authorList>
    </citation>
    <scope>NUCLEOTIDE SEQUENCE [LARGE SCALE GENOMIC DNA]</scope>
    <source>
        <strain evidence="2 3">YR512</strain>
    </source>
</reference>
<dbReference type="RefSeq" id="WP_091004196.1">
    <property type="nucleotide sequence ID" value="NZ_FOSD01000009.1"/>
</dbReference>
<dbReference type="PANTHER" id="PTHR14143:SF1">
    <property type="entry name" value="IRG-TYPE G DOMAIN-CONTAINING PROTEIN"/>
    <property type="match status" value="1"/>
</dbReference>
<dbReference type="Gene3D" id="3.40.50.300">
    <property type="entry name" value="P-loop containing nucleotide triphosphate hydrolases"/>
    <property type="match status" value="1"/>
</dbReference>
<dbReference type="PANTHER" id="PTHR14143">
    <property type="entry name" value="INTERFERON-INDUCIBLE GTPASE FAMILY MEMBER"/>
    <property type="match status" value="1"/>
</dbReference>
<dbReference type="CDD" id="cd00882">
    <property type="entry name" value="Ras_like_GTPase"/>
    <property type="match status" value="1"/>
</dbReference>
<dbReference type="InterPro" id="IPR006073">
    <property type="entry name" value="GTP-bd"/>
</dbReference>
<evidence type="ECO:0000313" key="2">
    <source>
        <dbReference type="EMBL" id="SFK72835.1"/>
    </source>
</evidence>
<evidence type="ECO:0000259" key="1">
    <source>
        <dbReference type="Pfam" id="PF01926"/>
    </source>
</evidence>
<proteinExistence type="predicted"/>
<keyword evidence="3" id="KW-1185">Reference proteome</keyword>
<accession>A0A1I4BVZ1</accession>
<gene>
    <name evidence="2" type="ORF">SAMN05518863_109176</name>
</gene>
<dbReference type="Pfam" id="PF01926">
    <property type="entry name" value="MMR_HSR1"/>
    <property type="match status" value="1"/>
</dbReference>
<dbReference type="Proteomes" id="UP000198841">
    <property type="component" value="Unassembled WGS sequence"/>
</dbReference>
<protein>
    <submittedName>
        <fullName evidence="2">Small GTP-binding protein domain-containing protein</fullName>
    </submittedName>
</protein>
<evidence type="ECO:0000313" key="3">
    <source>
        <dbReference type="Proteomes" id="UP000198841"/>
    </source>
</evidence>
<name>A0A1I4BVZ1_9GAMM</name>
<organism evidence="2 3">
    <name type="scientific">Candidatus Pantoea symbiotica</name>
    <dbReference type="NCBI Taxonomy" id="1884370"/>
    <lineage>
        <taxon>Bacteria</taxon>
        <taxon>Pseudomonadati</taxon>
        <taxon>Pseudomonadota</taxon>
        <taxon>Gammaproteobacteria</taxon>
        <taxon>Enterobacterales</taxon>
        <taxon>Erwiniaceae</taxon>
        <taxon>Pantoea</taxon>
    </lineage>
</organism>